<protein>
    <recommendedName>
        <fullName evidence="1">Transposase InsH N-terminal domain-containing protein</fullName>
    </recommendedName>
</protein>
<dbReference type="EMBL" id="AP018795">
    <property type="protein sequence ID" value="BBF64506.1"/>
    <property type="molecule type" value="Genomic_DNA"/>
</dbReference>
<name>A0A2Z6IGM1_ACIFI</name>
<dbReference type="InterPro" id="IPR008490">
    <property type="entry name" value="Transposase_InsH_N"/>
</dbReference>
<evidence type="ECO:0000259" key="1">
    <source>
        <dbReference type="Pfam" id="PF05598"/>
    </source>
</evidence>
<evidence type="ECO:0000313" key="3">
    <source>
        <dbReference type="Proteomes" id="UP000280188"/>
    </source>
</evidence>
<dbReference type="AlphaFoldDB" id="A0A2Z6IGM1"/>
<proteinExistence type="predicted"/>
<dbReference type="KEGG" id="afj:AFERRID_07240"/>
<gene>
    <name evidence="2" type="ORF">AFERRID_07240</name>
</gene>
<keyword evidence="3" id="KW-1185">Reference proteome</keyword>
<evidence type="ECO:0000313" key="2">
    <source>
        <dbReference type="EMBL" id="BBF64506.1"/>
    </source>
</evidence>
<sequence length="103" mass="11458">MIALRTAIQNDLLPVSCGLERSRSSGIRCGRSCSVVVIQRLTDAVDQIAPPPLQGNGGRQPDPSEFMVRVLVGKRLHGLSNEQAGFQFLDRRSFQRFCAWSMR</sequence>
<dbReference type="Pfam" id="PF05598">
    <property type="entry name" value="DUF772"/>
    <property type="match status" value="1"/>
</dbReference>
<organism evidence="2 3">
    <name type="scientific">Acidithiobacillus ferridurans</name>
    <dbReference type="NCBI Taxonomy" id="1232575"/>
    <lineage>
        <taxon>Bacteria</taxon>
        <taxon>Pseudomonadati</taxon>
        <taxon>Pseudomonadota</taxon>
        <taxon>Acidithiobacillia</taxon>
        <taxon>Acidithiobacillales</taxon>
        <taxon>Acidithiobacillaceae</taxon>
        <taxon>Acidithiobacillus</taxon>
    </lineage>
</organism>
<reference evidence="2 3" key="1">
    <citation type="journal article" date="2018" name="Microbiol. Resour. Announc.">
        <title>Complete Genome Sequence of Acidithiobacillus ferridurans JCM 18981.</title>
        <authorList>
            <person name="Miyauchi T."/>
            <person name="Kouzuma A."/>
            <person name="Abe T."/>
            <person name="Watanabe K."/>
        </authorList>
    </citation>
    <scope>NUCLEOTIDE SEQUENCE [LARGE SCALE GENOMIC DNA]</scope>
    <source>
        <strain evidence="3">ATCC 33020 / DSM 29468 / JCM 18981 / 11Fe</strain>
    </source>
</reference>
<feature type="domain" description="Transposase InsH N-terminal" evidence="1">
    <location>
        <begin position="41"/>
        <end position="100"/>
    </location>
</feature>
<accession>A0A2Z6IGM1</accession>
<dbReference type="Proteomes" id="UP000280188">
    <property type="component" value="Chromosome"/>
</dbReference>